<dbReference type="SMART" id="SM01126">
    <property type="entry name" value="DDE_Tnp_IS1595"/>
    <property type="match status" value="1"/>
</dbReference>
<name>A0ABR9FMM5_9GAMM</name>
<evidence type="ECO:0000313" key="3">
    <source>
        <dbReference type="Proteomes" id="UP000707245"/>
    </source>
</evidence>
<gene>
    <name evidence="2" type="ORF">EI167_11565</name>
</gene>
<dbReference type="InterPro" id="IPR051354">
    <property type="entry name" value="Transposase_27_IS1"/>
</dbReference>
<dbReference type="Pfam" id="PF12762">
    <property type="entry name" value="DDE_Tnp_IS1595"/>
    <property type="match status" value="1"/>
</dbReference>
<dbReference type="Proteomes" id="UP000707245">
    <property type="component" value="Unassembled WGS sequence"/>
</dbReference>
<evidence type="ECO:0000313" key="2">
    <source>
        <dbReference type="EMBL" id="MBE0458076.1"/>
    </source>
</evidence>
<dbReference type="InterPro" id="IPR024445">
    <property type="entry name" value="Tnp_ISXO2-like"/>
</dbReference>
<organism evidence="2 3">
    <name type="scientific">Pseudoalteromonas prydzensis</name>
    <dbReference type="NCBI Taxonomy" id="182141"/>
    <lineage>
        <taxon>Bacteria</taxon>
        <taxon>Pseudomonadati</taxon>
        <taxon>Pseudomonadota</taxon>
        <taxon>Gammaproteobacteria</taxon>
        <taxon>Alteromonadales</taxon>
        <taxon>Pseudoalteromonadaceae</taxon>
        <taxon>Pseudoalteromonas</taxon>
    </lineage>
</organism>
<comment type="caution">
    <text evidence="2">The sequence shown here is derived from an EMBL/GenBank/DDBJ whole genome shotgun (WGS) entry which is preliminary data.</text>
</comment>
<dbReference type="PANTHER" id="PTHR33293">
    <property type="entry name" value="INSERTION ELEMENT IS1 1 PROTEIN INSB-RELATED"/>
    <property type="match status" value="1"/>
</dbReference>
<protein>
    <submittedName>
        <fullName evidence="2">IS1595 family transposase</fullName>
    </submittedName>
</protein>
<sequence>MNNSKFNSIISELGQLTDKQSRELEIALQAQDPIATILRQIESRLIEHPECPHCYSNTINRHGKINKTQRYRCKNCLKTFVATTKTPLARLRLKERWGDYFNCMLQGKPLRGSAHECGINLKTSFRWRHRFLTLPFQQKAAKLEGIIEADETFFAYSEKGSRELKRPPKKRGDKAGKRGRSSEDWVPVVTLRDRGKQTYEAVMPHVTAKKLSEELKRKLEKDSVLCTDGFKVYIKFSEDNELTHKRLNILHGVRVIEKVFHIQNVNAYHSRLKMWMQRFHGVATKYLENYLGWFRFMDDPKNCNTISLFKAQQQLNGT</sequence>
<reference evidence="2 3" key="1">
    <citation type="submission" date="2020-07" db="EMBL/GenBank/DDBJ databases">
        <title>Halophilic bacteria isolated from french cheeses.</title>
        <authorList>
            <person name="Kothe C.I."/>
            <person name="Farah-Kraiem B."/>
            <person name="Renault P."/>
            <person name="Dridi B."/>
        </authorList>
    </citation>
    <scope>NUCLEOTIDE SEQUENCE [LARGE SCALE GENOMIC DNA]</scope>
    <source>
        <strain evidence="2 3">FME14</strain>
    </source>
</reference>
<dbReference type="EMBL" id="RRZA01000032">
    <property type="protein sequence ID" value="MBE0458076.1"/>
    <property type="molecule type" value="Genomic_DNA"/>
</dbReference>
<accession>A0ABR9FMM5</accession>
<keyword evidence="3" id="KW-1185">Reference proteome</keyword>
<evidence type="ECO:0000259" key="1">
    <source>
        <dbReference type="SMART" id="SM01126"/>
    </source>
</evidence>
<feature type="domain" description="ISXO2-like transposase" evidence="1">
    <location>
        <begin position="142"/>
        <end position="299"/>
    </location>
</feature>
<dbReference type="RefSeq" id="WP_192541856.1">
    <property type="nucleotide sequence ID" value="NZ_JBQELX010000039.1"/>
</dbReference>
<dbReference type="PANTHER" id="PTHR33293:SF2">
    <property type="entry name" value="TRANSPOSASE"/>
    <property type="match status" value="1"/>
</dbReference>
<proteinExistence type="predicted"/>
<dbReference type="NCBIfam" id="NF033547">
    <property type="entry name" value="transpos_IS1595"/>
    <property type="match status" value="1"/>
</dbReference>